<keyword evidence="3" id="KW-0997">Cell inner membrane</keyword>
<protein>
    <submittedName>
        <fullName evidence="13">ABC transporter ATP-binding protein</fullName>
    </submittedName>
</protein>
<evidence type="ECO:0000256" key="10">
    <source>
        <dbReference type="SAM" id="Phobius"/>
    </source>
</evidence>
<sequence length="600" mass="63272">MMMKSLKRLQCLPSGTRRALWRGVGWAVAAALLDGACGLLLVPLIRAWFAGAQAAVLHWTIVLGALTLCHAFVLYVAQRGGYRAGGALAAGLVERLVRHLPRIASWQAVRDSHPAGLLRGPVMQAMGIPAHLLGPLIGAVVTPLAVVAGLAWIDWRIALCLAAAAVLLFVLLERGGMRTLAFEQARASGDRDMAVQLQTFAAHQGLLRFAGREGEARAALMHAFDAQHRRTRALMRRSLPIELGFAGAVQGVFVAMLAGGAWAVSAGRLDAATAVAVLVLLVRFIEPLAQLTQLDQALRGAWRALDTVLAVLHAPRFDSPERGTPVHDASVDAVRVGYRSPAGATLLDGVDLHCPAGGFVAIVGPTGAGKSTLLGLLARLDDPGAGRVLLGRADVRHLSEATLAATRNLVFQDNGLFRGSLAWNVRMGRPDATDAELRDALDAAGLLHDAERLPDGLESDVGPGGQLLSGGQRQRACLARALLSRAPVLMFDEPTASLDESSARRVRDSLVALRGQRTRIVVTHQPALAAAADTIVVLDAGRVRATGTHAQLVETDAWYAAFARAEPGLDGLPPDDLEANDAEDAVGASNAEARPAESEH</sequence>
<evidence type="ECO:0000256" key="8">
    <source>
        <dbReference type="ARBA" id="ARBA00023136"/>
    </source>
</evidence>
<dbReference type="InterPro" id="IPR039421">
    <property type="entry name" value="Type_1_exporter"/>
</dbReference>
<dbReference type="GO" id="GO:0016887">
    <property type="term" value="F:ATP hydrolysis activity"/>
    <property type="evidence" value="ECO:0007669"/>
    <property type="project" value="InterPro"/>
</dbReference>
<keyword evidence="8 10" id="KW-0472">Membrane</keyword>
<dbReference type="InterPro" id="IPR011527">
    <property type="entry name" value="ABC1_TM_dom"/>
</dbReference>
<evidence type="ECO:0000256" key="3">
    <source>
        <dbReference type="ARBA" id="ARBA00022519"/>
    </source>
</evidence>
<dbReference type="SUPFAM" id="SSF52540">
    <property type="entry name" value="P-loop containing nucleoside triphosphate hydrolases"/>
    <property type="match status" value="1"/>
</dbReference>
<dbReference type="InterPro" id="IPR027417">
    <property type="entry name" value="P-loop_NTPase"/>
</dbReference>
<dbReference type="GO" id="GO:0034040">
    <property type="term" value="F:ATPase-coupled lipid transmembrane transporter activity"/>
    <property type="evidence" value="ECO:0007669"/>
    <property type="project" value="TreeGrafter"/>
</dbReference>
<evidence type="ECO:0000259" key="11">
    <source>
        <dbReference type="PROSITE" id="PS50893"/>
    </source>
</evidence>
<dbReference type="InterPro" id="IPR003439">
    <property type="entry name" value="ABC_transporter-like_ATP-bd"/>
</dbReference>
<dbReference type="Gene3D" id="3.40.50.300">
    <property type="entry name" value="P-loop containing nucleotide triphosphate hydrolases"/>
    <property type="match status" value="1"/>
</dbReference>
<dbReference type="RefSeq" id="WP_176130218.1">
    <property type="nucleotide sequence ID" value="NZ_CADDZZ010000005.1"/>
</dbReference>
<keyword evidence="4 10" id="KW-0812">Transmembrane</keyword>
<organism evidence="13 14">
    <name type="scientific">Burkholderia cepacia</name>
    <name type="common">Pseudomonas cepacia</name>
    <dbReference type="NCBI Taxonomy" id="292"/>
    <lineage>
        <taxon>Bacteria</taxon>
        <taxon>Pseudomonadati</taxon>
        <taxon>Pseudomonadota</taxon>
        <taxon>Betaproteobacteria</taxon>
        <taxon>Burkholderiales</taxon>
        <taxon>Burkholderiaceae</taxon>
        <taxon>Burkholderia</taxon>
        <taxon>Burkholderia cepacia complex</taxon>
    </lineage>
</organism>
<feature type="transmembrane region" description="Helical" evidence="10">
    <location>
        <begin position="239"/>
        <end position="265"/>
    </location>
</feature>
<feature type="transmembrane region" description="Helical" evidence="10">
    <location>
        <begin position="128"/>
        <end position="149"/>
    </location>
</feature>
<accession>A0A8I1AIU0</accession>
<dbReference type="EMBL" id="JAEDXG010000005">
    <property type="protein sequence ID" value="MBH9696225.1"/>
    <property type="molecule type" value="Genomic_DNA"/>
</dbReference>
<dbReference type="PROSITE" id="PS00211">
    <property type="entry name" value="ABC_TRANSPORTER_1"/>
    <property type="match status" value="1"/>
</dbReference>
<dbReference type="GO" id="GO:0005886">
    <property type="term" value="C:plasma membrane"/>
    <property type="evidence" value="ECO:0007669"/>
    <property type="project" value="UniProtKB-SubCell"/>
</dbReference>
<proteinExistence type="predicted"/>
<feature type="domain" description="ABC transmembrane type-1" evidence="12">
    <location>
        <begin position="23"/>
        <end position="294"/>
    </location>
</feature>
<gene>
    <name evidence="13" type="ORF">JAO13_07200</name>
</gene>
<reference evidence="13" key="1">
    <citation type="submission" date="2020-12" db="EMBL/GenBank/DDBJ databases">
        <title>Burkholderia cepacia complex in Mexico.</title>
        <authorList>
            <person name="Estrada P."/>
        </authorList>
    </citation>
    <scope>NUCLEOTIDE SEQUENCE</scope>
    <source>
        <strain evidence="13">871</strain>
    </source>
</reference>
<dbReference type="Gene3D" id="1.20.1560.10">
    <property type="entry name" value="ABC transporter type 1, transmembrane domain"/>
    <property type="match status" value="1"/>
</dbReference>
<keyword evidence="5" id="KW-0547">Nucleotide-binding</keyword>
<feature type="domain" description="ABC transporter" evidence="11">
    <location>
        <begin position="331"/>
        <end position="565"/>
    </location>
</feature>
<dbReference type="Proteomes" id="UP000645612">
    <property type="component" value="Unassembled WGS sequence"/>
</dbReference>
<dbReference type="GO" id="GO:0140359">
    <property type="term" value="F:ABC-type transporter activity"/>
    <property type="evidence" value="ECO:0007669"/>
    <property type="project" value="InterPro"/>
</dbReference>
<dbReference type="SMART" id="SM00382">
    <property type="entry name" value="AAA"/>
    <property type="match status" value="1"/>
</dbReference>
<dbReference type="PANTHER" id="PTHR24221:SF654">
    <property type="entry name" value="ATP-BINDING CASSETTE SUB-FAMILY B MEMBER 6"/>
    <property type="match status" value="1"/>
</dbReference>
<dbReference type="Pfam" id="PF00005">
    <property type="entry name" value="ABC_tran"/>
    <property type="match status" value="1"/>
</dbReference>
<keyword evidence="6 13" id="KW-0067">ATP-binding</keyword>
<evidence type="ECO:0000256" key="6">
    <source>
        <dbReference type="ARBA" id="ARBA00022840"/>
    </source>
</evidence>
<dbReference type="PROSITE" id="PS50929">
    <property type="entry name" value="ABC_TM1F"/>
    <property type="match status" value="1"/>
</dbReference>
<dbReference type="InterPro" id="IPR003593">
    <property type="entry name" value="AAA+_ATPase"/>
</dbReference>
<dbReference type="InterPro" id="IPR036640">
    <property type="entry name" value="ABC1_TM_sf"/>
</dbReference>
<name>A0A8I1AIU0_BURCE</name>
<dbReference type="InterPro" id="IPR017871">
    <property type="entry name" value="ABC_transporter-like_CS"/>
</dbReference>
<dbReference type="PROSITE" id="PS50893">
    <property type="entry name" value="ABC_TRANSPORTER_2"/>
    <property type="match status" value="1"/>
</dbReference>
<comment type="subcellular location">
    <subcellularLocation>
        <location evidence="1">Cell membrane</location>
        <topology evidence="1">Multi-pass membrane protein</topology>
    </subcellularLocation>
</comment>
<feature type="compositionally biased region" description="Acidic residues" evidence="9">
    <location>
        <begin position="573"/>
        <end position="584"/>
    </location>
</feature>
<evidence type="ECO:0000313" key="14">
    <source>
        <dbReference type="Proteomes" id="UP000645612"/>
    </source>
</evidence>
<keyword evidence="2" id="KW-1003">Cell membrane</keyword>
<comment type="caution">
    <text evidence="13">The sequence shown here is derived from an EMBL/GenBank/DDBJ whole genome shotgun (WGS) entry which is preliminary data.</text>
</comment>
<feature type="transmembrane region" description="Helical" evidence="10">
    <location>
        <begin position="20"/>
        <end position="45"/>
    </location>
</feature>
<evidence type="ECO:0000259" key="12">
    <source>
        <dbReference type="PROSITE" id="PS50929"/>
    </source>
</evidence>
<feature type="transmembrane region" description="Helical" evidence="10">
    <location>
        <begin position="57"/>
        <end position="77"/>
    </location>
</feature>
<dbReference type="GO" id="GO:0005524">
    <property type="term" value="F:ATP binding"/>
    <property type="evidence" value="ECO:0007669"/>
    <property type="project" value="UniProtKB-KW"/>
</dbReference>
<evidence type="ECO:0000256" key="9">
    <source>
        <dbReference type="SAM" id="MobiDB-lite"/>
    </source>
</evidence>
<feature type="region of interest" description="Disordered" evidence="9">
    <location>
        <begin position="569"/>
        <end position="600"/>
    </location>
</feature>
<dbReference type="AlphaFoldDB" id="A0A8I1AIU0"/>
<evidence type="ECO:0000256" key="7">
    <source>
        <dbReference type="ARBA" id="ARBA00022989"/>
    </source>
</evidence>
<dbReference type="SUPFAM" id="SSF90123">
    <property type="entry name" value="ABC transporter transmembrane region"/>
    <property type="match status" value="1"/>
</dbReference>
<evidence type="ECO:0000313" key="13">
    <source>
        <dbReference type="EMBL" id="MBH9696225.1"/>
    </source>
</evidence>
<evidence type="ECO:0000256" key="2">
    <source>
        <dbReference type="ARBA" id="ARBA00022475"/>
    </source>
</evidence>
<feature type="transmembrane region" description="Helical" evidence="10">
    <location>
        <begin position="155"/>
        <end position="172"/>
    </location>
</feature>
<evidence type="ECO:0000256" key="4">
    <source>
        <dbReference type="ARBA" id="ARBA00022692"/>
    </source>
</evidence>
<evidence type="ECO:0000256" key="1">
    <source>
        <dbReference type="ARBA" id="ARBA00004651"/>
    </source>
</evidence>
<dbReference type="PANTHER" id="PTHR24221">
    <property type="entry name" value="ATP-BINDING CASSETTE SUB-FAMILY B"/>
    <property type="match status" value="1"/>
</dbReference>
<keyword evidence="7 10" id="KW-1133">Transmembrane helix</keyword>
<evidence type="ECO:0000256" key="5">
    <source>
        <dbReference type="ARBA" id="ARBA00022741"/>
    </source>
</evidence>